<feature type="non-terminal residue" evidence="3">
    <location>
        <position position="1"/>
    </location>
</feature>
<reference evidence="3" key="1">
    <citation type="journal article" date="2014" name="Front. Microbiol.">
        <title>High frequency of phylogenetically diverse reductive dehalogenase-homologous genes in deep subseafloor sedimentary metagenomes.</title>
        <authorList>
            <person name="Kawai M."/>
            <person name="Futagami T."/>
            <person name="Toyoda A."/>
            <person name="Takaki Y."/>
            <person name="Nishi S."/>
            <person name="Hori S."/>
            <person name="Arai W."/>
            <person name="Tsubouchi T."/>
            <person name="Morono Y."/>
            <person name="Uchiyama I."/>
            <person name="Ito T."/>
            <person name="Fujiyama A."/>
            <person name="Inagaki F."/>
            <person name="Takami H."/>
        </authorList>
    </citation>
    <scope>NUCLEOTIDE SEQUENCE</scope>
    <source>
        <strain evidence="3">Expedition CK06-06</strain>
    </source>
</reference>
<organism evidence="3">
    <name type="scientific">marine sediment metagenome</name>
    <dbReference type="NCBI Taxonomy" id="412755"/>
    <lineage>
        <taxon>unclassified sequences</taxon>
        <taxon>metagenomes</taxon>
        <taxon>ecological metagenomes</taxon>
    </lineage>
</organism>
<evidence type="ECO:0000313" key="3">
    <source>
        <dbReference type="EMBL" id="GAH76480.1"/>
    </source>
</evidence>
<dbReference type="AlphaFoldDB" id="X1J4S8"/>
<keyword evidence="1" id="KW-0233">DNA recombination</keyword>
<evidence type="ECO:0000259" key="2">
    <source>
        <dbReference type="PROSITE" id="PS51898"/>
    </source>
</evidence>
<dbReference type="PROSITE" id="PS51898">
    <property type="entry name" value="TYR_RECOMBINASE"/>
    <property type="match status" value="1"/>
</dbReference>
<protein>
    <recommendedName>
        <fullName evidence="2">Tyr recombinase domain-containing protein</fullName>
    </recommendedName>
</protein>
<dbReference type="Gene3D" id="1.10.443.10">
    <property type="entry name" value="Intergrase catalytic core"/>
    <property type="match status" value="1"/>
</dbReference>
<dbReference type="EMBL" id="BARU01042815">
    <property type="protein sequence ID" value="GAH76480.1"/>
    <property type="molecule type" value="Genomic_DNA"/>
</dbReference>
<evidence type="ECO:0000256" key="1">
    <source>
        <dbReference type="ARBA" id="ARBA00023172"/>
    </source>
</evidence>
<comment type="caution">
    <text evidence="3">The sequence shown here is derived from an EMBL/GenBank/DDBJ whole genome shotgun (WGS) entry which is preliminary data.</text>
</comment>
<gene>
    <name evidence="3" type="ORF">S03H2_65702</name>
</gene>
<dbReference type="GO" id="GO:0003677">
    <property type="term" value="F:DNA binding"/>
    <property type="evidence" value="ECO:0007669"/>
    <property type="project" value="InterPro"/>
</dbReference>
<dbReference type="InterPro" id="IPR013762">
    <property type="entry name" value="Integrase-like_cat_sf"/>
</dbReference>
<proteinExistence type="predicted"/>
<dbReference type="Pfam" id="PF00589">
    <property type="entry name" value="Phage_integrase"/>
    <property type="match status" value="1"/>
</dbReference>
<dbReference type="GO" id="GO:0015074">
    <property type="term" value="P:DNA integration"/>
    <property type="evidence" value="ECO:0007669"/>
    <property type="project" value="InterPro"/>
</dbReference>
<dbReference type="InterPro" id="IPR011010">
    <property type="entry name" value="DNA_brk_join_enz"/>
</dbReference>
<name>X1J4S8_9ZZZZ</name>
<feature type="domain" description="Tyr recombinase" evidence="2">
    <location>
        <begin position="1"/>
        <end position="151"/>
    </location>
</feature>
<dbReference type="InterPro" id="IPR002104">
    <property type="entry name" value="Integrase_catalytic"/>
</dbReference>
<dbReference type="SUPFAM" id="SSF56349">
    <property type="entry name" value="DNA breaking-rejoining enzymes"/>
    <property type="match status" value="1"/>
</dbReference>
<accession>X1J4S8</accession>
<feature type="non-terminal residue" evidence="3">
    <location>
        <position position="201"/>
    </location>
</feature>
<dbReference type="GO" id="GO:0006310">
    <property type="term" value="P:DNA recombination"/>
    <property type="evidence" value="ECO:0007669"/>
    <property type="project" value="UniProtKB-KW"/>
</dbReference>
<sequence>TGLRRKELLNLAWDDINLLADNSYVRVKASAAKNDQEAKQPIPPFVVRLLTALKAATRPKLSDRVFVSFGRWINTAELIRADLAAADIDPIDKDGNEICFHSLRNSYISFLANSDTPPKVVQKLARHSDPRLTFNTYARTFDEAEQKAISFLPNCGNFVLSTSLDTNRRKQEILVDSHRHKNSQDTLKNAILAENKIAPRD</sequence>